<comment type="cofactor">
    <cofactor evidence="2">
        <name>Zn(2+)</name>
        <dbReference type="ChEBI" id="CHEBI:29105"/>
    </cofactor>
    <text evidence="2">Binds 1 zinc ion per subunit.</text>
</comment>
<dbReference type="CDD" id="cd06460">
    <property type="entry name" value="M32_Taq"/>
    <property type="match status" value="1"/>
</dbReference>
<evidence type="ECO:0000256" key="3">
    <source>
        <dbReference type="PIRSR" id="PIRSR006615-2"/>
    </source>
</evidence>
<feature type="binding site" evidence="2">
    <location>
        <position position="270"/>
    </location>
    <ligand>
        <name>Zn(2+)</name>
        <dbReference type="ChEBI" id="CHEBI:29105"/>
        <note>catalytic</note>
    </ligand>
</feature>
<keyword evidence="1 2" id="KW-0479">Metal-binding</keyword>
<organism evidence="4 5">
    <name type="scientific">Thermoflavifilum thermophilum</name>
    <dbReference type="NCBI Taxonomy" id="1393122"/>
    <lineage>
        <taxon>Bacteria</taxon>
        <taxon>Pseudomonadati</taxon>
        <taxon>Bacteroidota</taxon>
        <taxon>Chitinophagia</taxon>
        <taxon>Chitinophagales</taxon>
        <taxon>Chitinophagaceae</taxon>
        <taxon>Thermoflavifilum</taxon>
    </lineage>
</organism>
<name>A0A1I7NG21_9BACT</name>
<keyword evidence="1" id="KW-0645">Protease</keyword>
<dbReference type="PROSITE" id="PS52034">
    <property type="entry name" value="PEPTIDASE_M32"/>
    <property type="match status" value="1"/>
</dbReference>
<keyword evidence="2" id="KW-0862">Zinc</keyword>
<dbReference type="GO" id="GO:0004181">
    <property type="term" value="F:metallocarboxypeptidase activity"/>
    <property type="evidence" value="ECO:0007669"/>
    <property type="project" value="UniProtKB-UniRule"/>
</dbReference>
<dbReference type="Pfam" id="PF02074">
    <property type="entry name" value="Peptidase_M32"/>
    <property type="match status" value="1"/>
</dbReference>
<feature type="binding site" evidence="2">
    <location>
        <position position="296"/>
    </location>
    <ligand>
        <name>Zn(2+)</name>
        <dbReference type="ChEBI" id="CHEBI:29105"/>
        <note>catalytic</note>
    </ligand>
</feature>
<protein>
    <recommendedName>
        <fullName evidence="1">Metal-dependent carboxypeptidase</fullName>
        <ecNumber evidence="1">3.4.17.19</ecNumber>
    </recommendedName>
</protein>
<dbReference type="SUPFAM" id="SSF55486">
    <property type="entry name" value="Metalloproteases ('zincins'), catalytic domain"/>
    <property type="match status" value="1"/>
</dbReference>
<keyword evidence="1 4" id="KW-0121">Carboxypeptidase</keyword>
<keyword evidence="1" id="KW-0482">Metalloprotease</keyword>
<dbReference type="GO" id="GO:0046872">
    <property type="term" value="F:metal ion binding"/>
    <property type="evidence" value="ECO:0007669"/>
    <property type="project" value="UniProtKB-KW"/>
</dbReference>
<reference evidence="5" key="1">
    <citation type="submission" date="2016-10" db="EMBL/GenBank/DDBJ databases">
        <authorList>
            <person name="Varghese N."/>
            <person name="Submissions S."/>
        </authorList>
    </citation>
    <scope>NUCLEOTIDE SEQUENCE [LARGE SCALE GENOMIC DNA]</scope>
    <source>
        <strain evidence="5">DSM 14807</strain>
    </source>
</reference>
<keyword evidence="5" id="KW-1185">Reference proteome</keyword>
<evidence type="ECO:0000256" key="2">
    <source>
        <dbReference type="PIRSR" id="PIRSR006615-1"/>
    </source>
</evidence>
<comment type="similarity">
    <text evidence="1">Belongs to the peptidase M32 family.</text>
</comment>
<gene>
    <name evidence="4" type="ORF">SAMN05660895_1739</name>
</gene>
<dbReference type="STRING" id="1393122.SAMN05660895_1739"/>
<dbReference type="Proteomes" id="UP000199537">
    <property type="component" value="Unassembled WGS sequence"/>
</dbReference>
<evidence type="ECO:0000313" key="4">
    <source>
        <dbReference type="EMBL" id="SFV33543.1"/>
    </source>
</evidence>
<dbReference type="InterPro" id="IPR001333">
    <property type="entry name" value="Peptidase_M32_Taq"/>
</dbReference>
<comment type="catalytic activity">
    <reaction evidence="1">
        <text>Release of a C-terminal amino acid with broad specificity, except for -Pro.</text>
        <dbReference type="EC" id="3.4.17.19"/>
    </reaction>
</comment>
<keyword evidence="1" id="KW-0378">Hydrolase</keyword>
<proteinExistence type="inferred from homology"/>
<dbReference type="EC" id="3.4.17.19" evidence="1"/>
<evidence type="ECO:0000313" key="5">
    <source>
        <dbReference type="Proteomes" id="UP000199537"/>
    </source>
</evidence>
<evidence type="ECO:0000256" key="1">
    <source>
        <dbReference type="PIRNR" id="PIRNR006615"/>
    </source>
</evidence>
<feature type="active site" description="Proton donor/acceptor" evidence="3">
    <location>
        <position position="267"/>
    </location>
</feature>
<comment type="function">
    <text evidence="1">Broad specificity carboxypetidase that releases amino acids sequentially from the C-terminus, including neutral, aromatic, polar and basic residues.</text>
</comment>
<feature type="binding site" evidence="2">
    <location>
        <position position="266"/>
    </location>
    <ligand>
        <name>Zn(2+)</name>
        <dbReference type="ChEBI" id="CHEBI:29105"/>
        <note>catalytic</note>
    </ligand>
</feature>
<dbReference type="GO" id="GO:0006508">
    <property type="term" value="P:proteolysis"/>
    <property type="evidence" value="ECO:0007669"/>
    <property type="project" value="UniProtKB-UniRule"/>
</dbReference>
<dbReference type="Gene3D" id="1.10.1370.30">
    <property type="match status" value="1"/>
</dbReference>
<dbReference type="PANTHER" id="PTHR34217:SF1">
    <property type="entry name" value="CARBOXYPEPTIDASE 1"/>
    <property type="match status" value="1"/>
</dbReference>
<dbReference type="RefSeq" id="WP_092460989.1">
    <property type="nucleotide sequence ID" value="NZ_FPCJ01000001.1"/>
</dbReference>
<dbReference type="PANTHER" id="PTHR34217">
    <property type="entry name" value="METAL-DEPENDENT CARBOXYPEPTIDASE"/>
    <property type="match status" value="1"/>
</dbReference>
<dbReference type="PIRSF" id="PIRSF006615">
    <property type="entry name" value="Zn_crbxpep_Taq"/>
    <property type="match status" value="1"/>
</dbReference>
<dbReference type="PRINTS" id="PR00998">
    <property type="entry name" value="CRBOXYPTASET"/>
</dbReference>
<accession>A0A1I7NG21</accession>
<dbReference type="OrthoDB" id="9772308at2"/>
<sequence>MPKSDTLALYKRFTDRMRALADVKNTMALLQWDQETYMPAGGARFRGQQLATLAEMAHGMETSKALGRLLEKLLDRTDLPERERKNVALTYENYQKASKYPPSLVKALTLAANHCFMAWIQARRENRFAIFAPELEKMIALKKQEAEILGYVAQPYDALLDQHERGLTTETLEQIFPELKKHLTLLLSEIRQKPQPSDAFLHTFADRQQQWDFGIYLLQSIGFDFQKGRQDLSEHPFTTSFSPHDVRVTTRIHETEPATMIWSCIHEGGHALYEQGLPADQYGLPAGQAASLVIHESQSRLWENCIGRGLSFWTYHYPELQKRFPASFQNITLEDFYKAINLVKPSLIRTEADELTYHLHILIRYEIEKKLINENLSVKELPELWNALYAEMLGVNVPDDVHGILQDVHWSHGSLGYFPTYTLGSLLAAQWWQQLLQDIPYLEEALSRGQTAIVLDWLRKNIHSQGSLYTAQELCQQITGKPLHVEAFASYARDKFTRLYA</sequence>
<dbReference type="EMBL" id="FPCJ01000001">
    <property type="protein sequence ID" value="SFV33543.1"/>
    <property type="molecule type" value="Genomic_DNA"/>
</dbReference>
<dbReference type="AlphaFoldDB" id="A0A1I7NG21"/>